<keyword evidence="2" id="KW-1185">Reference proteome</keyword>
<name>A0A2V1HU54_9MICO</name>
<evidence type="ECO:0000313" key="2">
    <source>
        <dbReference type="Proteomes" id="UP000244893"/>
    </source>
</evidence>
<organism evidence="1 2">
    <name type="scientific">Amnibacterium flavum</name>
    <dbReference type="NCBI Taxonomy" id="2173173"/>
    <lineage>
        <taxon>Bacteria</taxon>
        <taxon>Bacillati</taxon>
        <taxon>Actinomycetota</taxon>
        <taxon>Actinomycetes</taxon>
        <taxon>Micrococcales</taxon>
        <taxon>Microbacteriaceae</taxon>
        <taxon>Amnibacterium</taxon>
    </lineage>
</organism>
<comment type="caution">
    <text evidence="1">The sequence shown here is derived from an EMBL/GenBank/DDBJ whole genome shotgun (WGS) entry which is preliminary data.</text>
</comment>
<dbReference type="RefSeq" id="WP_165829700.1">
    <property type="nucleotide sequence ID" value="NZ_JBHUEX010000001.1"/>
</dbReference>
<proteinExistence type="predicted"/>
<sequence>MEWTDEELIGACKAADDGLDETRSWDDYSSDPEVVNTGDMWTVTISALDGSDSLICEVTGTPESSTVSFR</sequence>
<dbReference type="EMBL" id="QEOP01000001">
    <property type="protein sequence ID" value="PVZ95841.1"/>
    <property type="molecule type" value="Genomic_DNA"/>
</dbReference>
<gene>
    <name evidence="1" type="ORF">DDQ50_05095</name>
</gene>
<dbReference type="Proteomes" id="UP000244893">
    <property type="component" value="Unassembled WGS sequence"/>
</dbReference>
<evidence type="ECO:0000313" key="1">
    <source>
        <dbReference type="EMBL" id="PVZ95841.1"/>
    </source>
</evidence>
<protein>
    <submittedName>
        <fullName evidence="1">Uncharacterized protein</fullName>
    </submittedName>
</protein>
<dbReference type="AlphaFoldDB" id="A0A2V1HU54"/>
<reference evidence="1 2" key="1">
    <citation type="submission" date="2018-05" db="EMBL/GenBank/DDBJ databases">
        <title>Amnibacterium sp. M8JJ-5, whole genome shotgun sequence.</title>
        <authorList>
            <person name="Tuo L."/>
        </authorList>
    </citation>
    <scope>NUCLEOTIDE SEQUENCE [LARGE SCALE GENOMIC DNA]</scope>
    <source>
        <strain evidence="1 2">M8JJ-5</strain>
    </source>
</reference>
<accession>A0A2V1HU54</accession>